<keyword evidence="3" id="KW-1185">Reference proteome</keyword>
<dbReference type="PANTHER" id="PTHR43143:SF1">
    <property type="entry name" value="SERINE_THREONINE-PROTEIN PHOSPHATASE CPPED1"/>
    <property type="match status" value="1"/>
</dbReference>
<sequence>MHTTHPSLYFWALGDLHYRAQPAWQALHAPRMQEMFEDIQSVWQEEGRPDFCVSPGDLVQTGTPTNYALAIQEIARQMQGIPFYPGIGNHEYHPDSQEDTFHTAAEFSAAWHKPPRYAWTAGEQHEIICIMLDQPYPYGSGERKESKEVIFPAETLHFLDATLQEHESRRALIFAHCPLQDTVLDRDPARNLDDDSQDTFFFVNNSAEVRAILAKHANVTLYISGHTHSGWNSPQLLFTEDLGKHTITHLNLMSPWYTGRHAGARRDPETNELIYVPDKPDTLITFALSIYADKALIRARDHRAHQWLTNWEIPLR</sequence>
<gene>
    <name evidence="2" type="ORF">EPA93_29745</name>
</gene>
<dbReference type="Pfam" id="PF00149">
    <property type="entry name" value="Metallophos"/>
    <property type="match status" value="1"/>
</dbReference>
<dbReference type="InterPro" id="IPR004843">
    <property type="entry name" value="Calcineurin-like_PHP"/>
</dbReference>
<dbReference type="Gene3D" id="3.60.21.10">
    <property type="match status" value="1"/>
</dbReference>
<dbReference type="AlphaFoldDB" id="A0A4V0YZJ5"/>
<name>A0A4V0YZJ5_KTERU</name>
<evidence type="ECO:0000259" key="1">
    <source>
        <dbReference type="Pfam" id="PF00149"/>
    </source>
</evidence>
<dbReference type="InterPro" id="IPR029052">
    <property type="entry name" value="Metallo-depent_PP-like"/>
</dbReference>
<evidence type="ECO:0000313" key="3">
    <source>
        <dbReference type="Proteomes" id="UP000290365"/>
    </source>
</evidence>
<dbReference type="KEGG" id="kbs:EPA93_29745"/>
<dbReference type="OrthoDB" id="9809781at2"/>
<accession>A0A4V0YZJ5</accession>
<dbReference type="EMBL" id="CP035758">
    <property type="protein sequence ID" value="QBD79941.1"/>
    <property type="molecule type" value="Genomic_DNA"/>
</dbReference>
<protein>
    <recommendedName>
        <fullName evidence="1">Calcineurin-like phosphoesterase domain-containing protein</fullName>
    </recommendedName>
</protein>
<dbReference type="Proteomes" id="UP000290365">
    <property type="component" value="Chromosome"/>
</dbReference>
<evidence type="ECO:0000313" key="2">
    <source>
        <dbReference type="EMBL" id="QBD79941.1"/>
    </source>
</evidence>
<reference evidence="2 3" key="1">
    <citation type="submission" date="2019-01" db="EMBL/GenBank/DDBJ databases">
        <title>Ktedonosporobacter rubrisoli SCAWS-G2.</title>
        <authorList>
            <person name="Huang Y."/>
            <person name="Yan B."/>
        </authorList>
    </citation>
    <scope>NUCLEOTIDE SEQUENCE [LARGE SCALE GENOMIC DNA]</scope>
    <source>
        <strain evidence="2 3">SCAWS-G2</strain>
    </source>
</reference>
<dbReference type="InterPro" id="IPR051918">
    <property type="entry name" value="STPP_CPPED1"/>
</dbReference>
<dbReference type="SUPFAM" id="SSF56300">
    <property type="entry name" value="Metallo-dependent phosphatases"/>
    <property type="match status" value="1"/>
</dbReference>
<dbReference type="RefSeq" id="WP_129891007.1">
    <property type="nucleotide sequence ID" value="NZ_CP035758.1"/>
</dbReference>
<dbReference type="PANTHER" id="PTHR43143">
    <property type="entry name" value="METALLOPHOSPHOESTERASE, CALCINEURIN SUPERFAMILY"/>
    <property type="match status" value="1"/>
</dbReference>
<feature type="domain" description="Calcineurin-like phosphoesterase" evidence="1">
    <location>
        <begin position="10"/>
        <end position="229"/>
    </location>
</feature>
<dbReference type="GO" id="GO:0016787">
    <property type="term" value="F:hydrolase activity"/>
    <property type="evidence" value="ECO:0007669"/>
    <property type="project" value="InterPro"/>
</dbReference>
<proteinExistence type="predicted"/>
<organism evidence="2 3">
    <name type="scientific">Ktedonosporobacter rubrisoli</name>
    <dbReference type="NCBI Taxonomy" id="2509675"/>
    <lineage>
        <taxon>Bacteria</taxon>
        <taxon>Bacillati</taxon>
        <taxon>Chloroflexota</taxon>
        <taxon>Ktedonobacteria</taxon>
        <taxon>Ktedonobacterales</taxon>
        <taxon>Ktedonosporobacteraceae</taxon>
        <taxon>Ktedonosporobacter</taxon>
    </lineage>
</organism>